<dbReference type="PROSITE" id="PS51386">
    <property type="entry name" value="RINT1_TIP20"/>
    <property type="match status" value="1"/>
</dbReference>
<evidence type="ECO:0000313" key="2">
    <source>
        <dbReference type="Proteomes" id="UP000197138"/>
    </source>
</evidence>
<dbReference type="GO" id="GO:0060628">
    <property type="term" value="P:regulation of ER to Golgi vesicle-mediated transport"/>
    <property type="evidence" value="ECO:0007669"/>
    <property type="project" value="TreeGrafter"/>
</dbReference>
<evidence type="ECO:0000313" key="1">
    <source>
        <dbReference type="EMBL" id="OWM90425.1"/>
    </source>
</evidence>
<organism evidence="1 2">
    <name type="scientific">Punica granatum</name>
    <name type="common">Pomegranate</name>
    <dbReference type="NCBI Taxonomy" id="22663"/>
    <lineage>
        <taxon>Eukaryota</taxon>
        <taxon>Viridiplantae</taxon>
        <taxon>Streptophyta</taxon>
        <taxon>Embryophyta</taxon>
        <taxon>Tracheophyta</taxon>
        <taxon>Spermatophyta</taxon>
        <taxon>Magnoliopsida</taxon>
        <taxon>eudicotyledons</taxon>
        <taxon>Gunneridae</taxon>
        <taxon>Pentapetalae</taxon>
        <taxon>rosids</taxon>
        <taxon>malvids</taxon>
        <taxon>Myrtales</taxon>
        <taxon>Lythraceae</taxon>
        <taxon>Punica</taxon>
    </lineage>
</organism>
<dbReference type="Gene3D" id="1.20.58.670">
    <property type="entry name" value="Dsl1p vesicle tethering complex, Tip20p subunit, domain D"/>
    <property type="match status" value="1"/>
</dbReference>
<dbReference type="AlphaFoldDB" id="A0A218XZA0"/>
<dbReference type="GO" id="GO:0006890">
    <property type="term" value="P:retrograde vesicle-mediated transport, Golgi to endoplasmic reticulum"/>
    <property type="evidence" value="ECO:0007669"/>
    <property type="project" value="InterPro"/>
</dbReference>
<dbReference type="InterPro" id="IPR042044">
    <property type="entry name" value="EXOC6PINT-1/Sec15/Tip20_C_dom2"/>
</dbReference>
<name>A0A218XZA0_PUNGR</name>
<dbReference type="InterPro" id="IPR007528">
    <property type="entry name" value="RINT1_Tip20"/>
</dbReference>
<gene>
    <name evidence="1" type="ORF">CDL15_Pgr014728</name>
</gene>
<dbReference type="Pfam" id="PF04437">
    <property type="entry name" value="RINT1_TIP1"/>
    <property type="match status" value="1"/>
</dbReference>
<dbReference type="PANTHER" id="PTHR13520">
    <property type="entry name" value="RAD50-INTERACTING PROTEIN 1 RINT-1"/>
    <property type="match status" value="1"/>
</dbReference>
<dbReference type="GO" id="GO:0006888">
    <property type="term" value="P:endoplasmic reticulum to Golgi vesicle-mediated transport"/>
    <property type="evidence" value="ECO:0007669"/>
    <property type="project" value="InterPro"/>
</dbReference>
<sequence length="860" mass="95820">MTEKPSRGRPDSVSVILRLSIPSIEAIGAEAQSDPIAVRFHGRSCSGQCLNMESAMVATSLPLPPASDLAALAVSFLNERFQSKEDLSRTASLVSELDTQCVDLDRQLIELNSRLGASLVAYSSFSDGIHGRIGAIIAKLDELGSLTGDSDPKSVCGIDTFCVPMLEDGRGKKILGEELPALAKEVARVETVRAYAETTLKLDSLIGDVEEAVSSTFSKTLRKQSSAQASEEAGRQAIQTLGKIEDAVTEVTKARPQWTHLVSAVDHRVDRALAILRPQAIADHRALLSSLGWPPPLSALSSSGPDASKPSSAPNPLFTMQGDLKLQYCENFLSLCRLQKLQSRRKSRQLEGEYREIALRQPLWAIEELVNPISLASERHFSKWTDRPEFIFALVYKITRDYVDSLVELLQPLVDEANLVGYSCREEWIGSMISSLCTYLAKEIFPIYVSQLEEESISGVKSQARTLWLHLVDLMMSFDKRIKSLVANSGISFSLIEERNLQKLSSLSVFCDRPDWLELWAGIELNDTLDKLKTETEGERIWTKKVQGAVLMSGSEDYRSPAISDCYLRSLSSVIDRCRSLPLVSFRSKFLRLVGAPTIQKFLDCLLLRCQEAEGLTALTDGAALIKVANCVNASRYFESVLKEWCEDIFFIEMGSEQSDEPGGSFLEEPGRGILDQEIKKVEEFRTGWTEKISVVVLRGFDALARDYMKNRRQWQEKGEEGWSVSKSFVGALDHLQVKMSIIQESLNRIDFVCVWRNLADGMDRTLFVGVLLGNMKFHNSGVKRFSHDMEVLFGVFGSWCLRPEGFFPKISEGLKLLRMDEKQLKDSLAGGREALKEHGIRQLSVAEAEKIAKNRVFAS</sequence>
<dbReference type="GO" id="GO:0070939">
    <property type="term" value="C:Dsl1/NZR complex"/>
    <property type="evidence" value="ECO:0007669"/>
    <property type="project" value="InterPro"/>
</dbReference>
<protein>
    <recommendedName>
        <fullName evidence="3">RINT1-like protein MAG2</fullName>
    </recommendedName>
</protein>
<comment type="caution">
    <text evidence="1">The sequence shown here is derived from an EMBL/GenBank/DDBJ whole genome shotgun (WGS) entry which is preliminary data.</text>
</comment>
<dbReference type="EMBL" id="MTKT01000548">
    <property type="protein sequence ID" value="OWM90425.1"/>
    <property type="molecule type" value="Genomic_DNA"/>
</dbReference>
<evidence type="ECO:0008006" key="3">
    <source>
        <dbReference type="Google" id="ProtNLM"/>
    </source>
</evidence>
<reference evidence="2" key="1">
    <citation type="journal article" date="2017" name="Plant J.">
        <title>The pomegranate (Punica granatum L.) genome and the genomics of punicalagin biosynthesis.</title>
        <authorList>
            <person name="Qin G."/>
            <person name="Xu C."/>
            <person name="Ming R."/>
            <person name="Tang H."/>
            <person name="Guyot R."/>
            <person name="Kramer E.M."/>
            <person name="Hu Y."/>
            <person name="Yi X."/>
            <person name="Qi Y."/>
            <person name="Xu X."/>
            <person name="Gao Z."/>
            <person name="Pan H."/>
            <person name="Jian J."/>
            <person name="Tian Y."/>
            <person name="Yue Z."/>
            <person name="Xu Y."/>
        </authorList>
    </citation>
    <scope>NUCLEOTIDE SEQUENCE [LARGE SCALE GENOMIC DNA]</scope>
    <source>
        <strain evidence="2">cv. Dabenzi</strain>
    </source>
</reference>
<dbReference type="PANTHER" id="PTHR13520:SF1">
    <property type="entry name" value="RINT1-LIKE PROTEIN MAG2"/>
    <property type="match status" value="1"/>
</dbReference>
<dbReference type="Proteomes" id="UP000197138">
    <property type="component" value="Unassembled WGS sequence"/>
</dbReference>
<accession>A0A218XZA0</accession>
<proteinExistence type="predicted"/>